<evidence type="ECO:0000313" key="3">
    <source>
        <dbReference type="Proteomes" id="UP000738431"/>
    </source>
</evidence>
<evidence type="ECO:0008006" key="4">
    <source>
        <dbReference type="Google" id="ProtNLM"/>
    </source>
</evidence>
<proteinExistence type="predicted"/>
<keyword evidence="1" id="KW-1133">Transmembrane helix</keyword>
<feature type="transmembrane region" description="Helical" evidence="1">
    <location>
        <begin position="419"/>
        <end position="436"/>
    </location>
</feature>
<feature type="transmembrane region" description="Helical" evidence="1">
    <location>
        <begin position="474"/>
        <end position="493"/>
    </location>
</feature>
<feature type="transmembrane region" description="Helical" evidence="1">
    <location>
        <begin position="442"/>
        <end position="462"/>
    </location>
</feature>
<reference evidence="2 3" key="1">
    <citation type="submission" date="2023-12" db="EMBL/GenBank/DDBJ databases">
        <title>Description of an unclassified Opitutus bacterium of Verrucomicrobiota.</title>
        <authorList>
            <person name="Zhang D.-F."/>
        </authorList>
    </citation>
    <scope>NUCLEOTIDE SEQUENCE [LARGE SCALE GENOMIC DNA]</scope>
    <source>
        <strain evidence="2 3">WL0086</strain>
    </source>
</reference>
<feature type="transmembrane region" description="Helical" evidence="1">
    <location>
        <begin position="261"/>
        <end position="292"/>
    </location>
</feature>
<feature type="transmembrane region" description="Helical" evidence="1">
    <location>
        <begin position="232"/>
        <end position="249"/>
    </location>
</feature>
<gene>
    <name evidence="2" type="ORF">K1X11_009015</name>
</gene>
<accession>A0ABZ1CCZ6</accession>
<keyword evidence="3" id="KW-1185">Reference proteome</keyword>
<evidence type="ECO:0000313" key="2">
    <source>
        <dbReference type="EMBL" id="WRQ89548.1"/>
    </source>
</evidence>
<protein>
    <recommendedName>
        <fullName evidence="4">Glycosyltransferase RgtA/B/C/D-like domain-containing protein</fullName>
    </recommendedName>
</protein>
<feature type="transmembrane region" description="Helical" evidence="1">
    <location>
        <begin position="52"/>
        <end position="77"/>
    </location>
</feature>
<keyword evidence="1" id="KW-0472">Membrane</keyword>
<feature type="transmembrane region" description="Helical" evidence="1">
    <location>
        <begin position="391"/>
        <end position="412"/>
    </location>
</feature>
<feature type="transmembrane region" description="Helical" evidence="1">
    <location>
        <begin position="175"/>
        <end position="196"/>
    </location>
</feature>
<feature type="transmembrane region" description="Helical" evidence="1">
    <location>
        <begin position="97"/>
        <end position="114"/>
    </location>
</feature>
<feature type="transmembrane region" description="Helical" evidence="1">
    <location>
        <begin position="304"/>
        <end position="323"/>
    </location>
</feature>
<dbReference type="EMBL" id="CP139781">
    <property type="protein sequence ID" value="WRQ89548.1"/>
    <property type="molecule type" value="Genomic_DNA"/>
</dbReference>
<name>A0ABZ1CCZ6_9BACT</name>
<keyword evidence="1" id="KW-0812">Transmembrane</keyword>
<evidence type="ECO:0000256" key="1">
    <source>
        <dbReference type="SAM" id="Phobius"/>
    </source>
</evidence>
<sequence>MSFGFSLFAAVFSSVGLVLGIGLGSVRLLGSASAQRAVVTPFAGVLGLHGLATVFHLAGVPAGVWPWLVTPLAAWGWWQGREEIAAWRKQTETRETFLLWAGVVTVGLLWLSMIRNYSGGDWIGDWAGHFHRAQYFLHPEQDWSWMLARDPLAGRPPLQNLVTALLLSVAGESMARYQVISLLLGSLVVLPMSWWLTRLAGDGAPKARRWLGAFLVCNPMVMQNLTYPWTKLLTAAWVVMAVALAWQAIKTQRDPVHSSLLAAGAMAAALITHYSAAIFVVVLGPVFVVQLWHRHTTTVFRRATGGALVVGVVVCATWFGWILPRTGISGLSASTTTAQYLAASQDWTQPWRIFGENLLRTLVPHSLLTPPPDASVATDFWAWLRDQFFQLYQTNLTFAPGLAGLLLTWSAFRHLSAKGARVLLLGALVGLGVWVHPALSRWGLAHICLQPLVLLGLVVLARHAATISSWWPKAVLGLLVVDALLGIGLQMTVESIRVTPAMVVLQEGRPLSNLFGQAILANSGAKFAFAYQFLGDLCPWPVWLNGLGAVALTATLWWRAGRVASSCP</sequence>
<organism evidence="2 3">
    <name type="scientific">Actomonas aquatica</name>
    <dbReference type="NCBI Taxonomy" id="2866162"/>
    <lineage>
        <taxon>Bacteria</taxon>
        <taxon>Pseudomonadati</taxon>
        <taxon>Verrucomicrobiota</taxon>
        <taxon>Opitutia</taxon>
        <taxon>Opitutales</taxon>
        <taxon>Opitutaceae</taxon>
        <taxon>Actomonas</taxon>
    </lineage>
</organism>
<feature type="transmembrane region" description="Helical" evidence="1">
    <location>
        <begin position="540"/>
        <end position="558"/>
    </location>
</feature>
<dbReference type="Proteomes" id="UP000738431">
    <property type="component" value="Chromosome"/>
</dbReference>
<dbReference type="RefSeq" id="WP_221029765.1">
    <property type="nucleotide sequence ID" value="NZ_CP139781.1"/>
</dbReference>